<dbReference type="PANTHER" id="PTHR31758">
    <property type="entry name" value="BTB/POZ DOMAIN-CONTAINING PROTEIN YLR108C"/>
    <property type="match status" value="1"/>
</dbReference>
<evidence type="ECO:0000313" key="2">
    <source>
        <dbReference type="EMBL" id="GES91300.1"/>
    </source>
</evidence>
<dbReference type="Pfam" id="PF02214">
    <property type="entry name" value="BTB_2"/>
    <property type="match status" value="1"/>
</dbReference>
<dbReference type="InterPro" id="IPR011333">
    <property type="entry name" value="SKP1/BTB/POZ_sf"/>
</dbReference>
<dbReference type="PANTHER" id="PTHR31758:SF2">
    <property type="entry name" value="BTB_POZ DOMAIN-CONTAINING PROTEIN YLR108C"/>
    <property type="match status" value="1"/>
</dbReference>
<sequence>MSDLSLKATPSTGFYNIIVSGKSFNLSTTALYSDSPNYFTDVFSSPLEESRTKIMFVDRDPEVFKDIVKHLQGYYVTPRDENHYADLISDATYYNLMKLKAQLRANYIVNVGGKVFRVDKEILEKRDAPNFFTSIGFGYGWEPSGIPPTPLPLTIPPPILDRDPELFSDILRYLQGYEIGIKDEVHRQNLLKDSRFYHLKGLTEKLLASSMTVNGFAKEESARNEILFRLKDIRPASVLLPENNNNNNQNNNDDILSDEIATGSTSHIIYGAPSSPMTATTTPITNPATPTNLSRMQPLVRPILELVLSDKDVQKLKNIAKSIKASEEIVTIIRSPDTCAFEIDGSMCSLEALSNTDKLSHLMKNDDGNRYLKLYVTRSILRLITNNSKVEMEMLKCEAFSSERGFNCKREFLPDEKRIAL</sequence>
<dbReference type="OrthoDB" id="2414723at2759"/>
<evidence type="ECO:0000259" key="1">
    <source>
        <dbReference type="SMART" id="SM00225"/>
    </source>
</evidence>
<dbReference type="GO" id="GO:0051260">
    <property type="term" value="P:protein homooligomerization"/>
    <property type="evidence" value="ECO:0007669"/>
    <property type="project" value="InterPro"/>
</dbReference>
<dbReference type="Proteomes" id="UP000615446">
    <property type="component" value="Unassembled WGS sequence"/>
</dbReference>
<feature type="domain" description="BTB" evidence="1">
    <location>
        <begin position="13"/>
        <end position="104"/>
    </location>
</feature>
<protein>
    <submittedName>
        <fullName evidence="2">BTB/POZ domain-containing protein</fullName>
    </submittedName>
</protein>
<comment type="caution">
    <text evidence="2">The sequence shown here is derived from an EMBL/GenBank/DDBJ whole genome shotgun (WGS) entry which is preliminary data.</text>
</comment>
<accession>A0A8H3LSB2</accession>
<dbReference type="SMART" id="SM00225">
    <property type="entry name" value="BTB"/>
    <property type="match status" value="2"/>
</dbReference>
<dbReference type="InterPro" id="IPR000210">
    <property type="entry name" value="BTB/POZ_dom"/>
</dbReference>
<dbReference type="AlphaFoldDB" id="A0A8H3LSB2"/>
<evidence type="ECO:0000313" key="3">
    <source>
        <dbReference type="Proteomes" id="UP000615446"/>
    </source>
</evidence>
<dbReference type="SUPFAM" id="SSF54695">
    <property type="entry name" value="POZ domain"/>
    <property type="match status" value="2"/>
</dbReference>
<reference evidence="2" key="1">
    <citation type="submission" date="2019-10" db="EMBL/GenBank/DDBJ databases">
        <title>Conservation and host-specific expression of non-tandemly repeated heterogenous ribosome RNA gene in arbuscular mycorrhizal fungi.</title>
        <authorList>
            <person name="Maeda T."/>
            <person name="Kobayashi Y."/>
            <person name="Nakagawa T."/>
            <person name="Ezawa T."/>
            <person name="Yamaguchi K."/>
            <person name="Bino T."/>
            <person name="Nishimoto Y."/>
            <person name="Shigenobu S."/>
            <person name="Kawaguchi M."/>
        </authorList>
    </citation>
    <scope>NUCLEOTIDE SEQUENCE</scope>
    <source>
        <strain evidence="2">HR1</strain>
    </source>
</reference>
<dbReference type="Gene3D" id="3.30.710.10">
    <property type="entry name" value="Potassium Channel Kv1.1, Chain A"/>
    <property type="match status" value="2"/>
</dbReference>
<name>A0A8H3LSB2_9GLOM</name>
<feature type="domain" description="BTB" evidence="1">
    <location>
        <begin position="105"/>
        <end position="214"/>
    </location>
</feature>
<proteinExistence type="predicted"/>
<dbReference type="InterPro" id="IPR003131">
    <property type="entry name" value="T1-type_BTB"/>
</dbReference>
<organism evidence="2 3">
    <name type="scientific">Rhizophagus clarus</name>
    <dbReference type="NCBI Taxonomy" id="94130"/>
    <lineage>
        <taxon>Eukaryota</taxon>
        <taxon>Fungi</taxon>
        <taxon>Fungi incertae sedis</taxon>
        <taxon>Mucoromycota</taxon>
        <taxon>Glomeromycotina</taxon>
        <taxon>Glomeromycetes</taxon>
        <taxon>Glomerales</taxon>
        <taxon>Glomeraceae</taxon>
        <taxon>Rhizophagus</taxon>
    </lineage>
</organism>
<gene>
    <name evidence="2" type="ORF">RCL2_001813100</name>
</gene>
<dbReference type="EMBL" id="BLAL01000199">
    <property type="protein sequence ID" value="GES91300.1"/>
    <property type="molecule type" value="Genomic_DNA"/>
</dbReference>